<dbReference type="GO" id="GO:0032497">
    <property type="term" value="P:detection of lipopolysaccharide"/>
    <property type="evidence" value="ECO:0007669"/>
    <property type="project" value="TreeGrafter"/>
</dbReference>
<comment type="caution">
    <text evidence="19">The sequence shown here is derived from an EMBL/GenBank/DDBJ whole genome shotgun (WGS) entry which is preliminary data.</text>
</comment>
<dbReference type="EMBL" id="WNYA01000001">
    <property type="protein sequence ID" value="KAG8598729.1"/>
    <property type="molecule type" value="Genomic_DNA"/>
</dbReference>
<feature type="domain" description="LRRCT" evidence="18">
    <location>
        <begin position="601"/>
        <end position="650"/>
    </location>
</feature>
<dbReference type="SUPFAM" id="SSF52058">
    <property type="entry name" value="L domain-like"/>
    <property type="match status" value="2"/>
</dbReference>
<evidence type="ECO:0000256" key="6">
    <source>
        <dbReference type="ARBA" id="ARBA00022692"/>
    </source>
</evidence>
<feature type="transmembrane region" description="Helical" evidence="17">
    <location>
        <begin position="21"/>
        <end position="39"/>
    </location>
</feature>
<dbReference type="GO" id="GO:0046696">
    <property type="term" value="C:lipopolysaccharide receptor complex"/>
    <property type="evidence" value="ECO:0007669"/>
    <property type="project" value="TreeGrafter"/>
</dbReference>
<dbReference type="GO" id="GO:0050829">
    <property type="term" value="P:defense response to Gram-negative bacterium"/>
    <property type="evidence" value="ECO:0007669"/>
    <property type="project" value="TreeGrafter"/>
</dbReference>
<dbReference type="GO" id="GO:0001530">
    <property type="term" value="F:lipopolysaccharide binding"/>
    <property type="evidence" value="ECO:0007669"/>
    <property type="project" value="TreeGrafter"/>
</dbReference>
<evidence type="ECO:0000256" key="15">
    <source>
        <dbReference type="ARBA" id="ARBA00023180"/>
    </source>
</evidence>
<keyword evidence="15" id="KW-0325">Glycoprotein</keyword>
<dbReference type="PANTHER" id="PTHR24365">
    <property type="entry name" value="TOLL-LIKE RECEPTOR"/>
    <property type="match status" value="1"/>
</dbReference>
<dbReference type="InterPro" id="IPR032675">
    <property type="entry name" value="LRR_dom_sf"/>
</dbReference>
<sequence>MLQQLIVTSQGEVRLPHFSSLTMAFAVCFVFLLVYHPVLSKESQEPTCLEIIVNKTYNCEGLGLQEVPDLLPNSTETLDFSFNSLYALYNSVFSRLENLEYLDLSRCSINWIYNEAFGSNARLSTVILAGNPILYIADTAFLGATSLQHLFLQETSVQDLSFIPLKSLKGLVTLHLGNNFISSIKFPPNITLDNLKLVNFALNRINSISVEDARFLKQIKNLTLILKGNNIEYIEPNAFNSSDFHHLDLTGCAWNTDLSSLLSGLIGLTTDTLRIGSFLDLDGNNFDVFPKTLNGLCNITVKELSLQYRKVSTEAKEAYSCLSKIEKLDLTWTYLDSIPRLNQSSILKELILNENKFSSLCNVSSESYPLVTHLHLVGNKEILDMGAKCLEGFPKLTYLDLSHNDFHVVKCCRVQFSGLSSLSHLNLSYGPPLPLDNPAFPENKKLQILDLSHFHLLTDESSRPFSNLADLKTLNLSHSLVNMSHTQLLDGLTNLAFLNMKGNSFYYGTLKGENLFSKVLQLETLILSNCNLQVIEKPAFQKLKKLKTIDLSHNKLTALAPDTFSGLHEISLNLASNMISTIPIGLVQNTSGGNTINLSYNPIDCSCSNIEFLTWFKQHEKIFLDKSNTRCASPRSLAGRELTEVTLTCGFSPMYIIVIVIIAIVCIILTIFIVQYFRRRIYAAI</sequence>
<dbReference type="GO" id="GO:0045087">
    <property type="term" value="P:innate immune response"/>
    <property type="evidence" value="ECO:0007669"/>
    <property type="project" value="UniProtKB-KW"/>
</dbReference>
<evidence type="ECO:0000256" key="16">
    <source>
        <dbReference type="ARBA" id="ARBA00023198"/>
    </source>
</evidence>
<evidence type="ECO:0000256" key="7">
    <source>
        <dbReference type="ARBA" id="ARBA00022729"/>
    </source>
</evidence>
<keyword evidence="5" id="KW-0433">Leucine-rich repeat</keyword>
<keyword evidence="9" id="KW-0391">Immunity</keyword>
<dbReference type="Pfam" id="PF13855">
    <property type="entry name" value="LRR_8"/>
    <property type="match status" value="3"/>
</dbReference>
<keyword evidence="10 17" id="KW-1133">Transmembrane helix</keyword>
<comment type="similarity">
    <text evidence="2">Belongs to the Toll-like receptor family.</text>
</comment>
<evidence type="ECO:0000256" key="4">
    <source>
        <dbReference type="ARBA" id="ARBA00022588"/>
    </source>
</evidence>
<comment type="subcellular location">
    <subcellularLocation>
        <location evidence="1">Cell membrane</location>
        <topology evidence="1">Single-pass type I membrane protein</topology>
    </subcellularLocation>
</comment>
<evidence type="ECO:0000256" key="5">
    <source>
        <dbReference type="ARBA" id="ARBA00022614"/>
    </source>
</evidence>
<dbReference type="PANTHER" id="PTHR24365:SF521">
    <property type="entry name" value="TOLL-LIKE RECEPTOR 4"/>
    <property type="match status" value="1"/>
</dbReference>
<evidence type="ECO:0000313" key="20">
    <source>
        <dbReference type="Proteomes" id="UP000824782"/>
    </source>
</evidence>
<name>A0AAV7DNA7_ENGPU</name>
<organism evidence="19 20">
    <name type="scientific">Engystomops pustulosus</name>
    <name type="common">Tungara frog</name>
    <name type="synonym">Physalaemus pustulosus</name>
    <dbReference type="NCBI Taxonomy" id="76066"/>
    <lineage>
        <taxon>Eukaryota</taxon>
        <taxon>Metazoa</taxon>
        <taxon>Chordata</taxon>
        <taxon>Craniata</taxon>
        <taxon>Vertebrata</taxon>
        <taxon>Euteleostomi</taxon>
        <taxon>Amphibia</taxon>
        <taxon>Batrachia</taxon>
        <taxon>Anura</taxon>
        <taxon>Neobatrachia</taxon>
        <taxon>Hyloidea</taxon>
        <taxon>Leptodactylidae</taxon>
        <taxon>Leiuperinae</taxon>
        <taxon>Engystomops</taxon>
    </lineage>
</organism>
<feature type="transmembrane region" description="Helical" evidence="17">
    <location>
        <begin position="654"/>
        <end position="677"/>
    </location>
</feature>
<keyword evidence="3" id="KW-1003">Cell membrane</keyword>
<evidence type="ECO:0000259" key="18">
    <source>
        <dbReference type="SMART" id="SM00082"/>
    </source>
</evidence>
<keyword evidence="20" id="KW-1185">Reference proteome</keyword>
<evidence type="ECO:0000256" key="17">
    <source>
        <dbReference type="SAM" id="Phobius"/>
    </source>
</evidence>
<reference evidence="19" key="1">
    <citation type="thesis" date="2020" institute="ProQuest LLC" country="789 East Eisenhower Parkway, Ann Arbor, MI, USA">
        <title>Comparative Genomics and Chromosome Evolution.</title>
        <authorList>
            <person name="Mudd A.B."/>
        </authorList>
    </citation>
    <scope>NUCLEOTIDE SEQUENCE</scope>
    <source>
        <strain evidence="19">237g6f4</strain>
        <tissue evidence="19">Blood</tissue>
    </source>
</reference>
<proteinExistence type="inferred from homology"/>
<dbReference type="AlphaFoldDB" id="A0AAV7DNA7"/>
<dbReference type="GO" id="GO:0002755">
    <property type="term" value="P:MyD88-dependent toll-like receptor signaling pathway"/>
    <property type="evidence" value="ECO:0007669"/>
    <property type="project" value="TreeGrafter"/>
</dbReference>
<dbReference type="SMART" id="SM00082">
    <property type="entry name" value="LRRCT"/>
    <property type="match status" value="1"/>
</dbReference>
<dbReference type="PROSITE" id="PS51450">
    <property type="entry name" value="LRR"/>
    <property type="match status" value="1"/>
</dbReference>
<evidence type="ECO:0000256" key="3">
    <source>
        <dbReference type="ARBA" id="ARBA00022475"/>
    </source>
</evidence>
<keyword evidence="7" id="KW-0732">Signal</keyword>
<evidence type="ECO:0000256" key="14">
    <source>
        <dbReference type="ARBA" id="ARBA00023170"/>
    </source>
</evidence>
<evidence type="ECO:0000256" key="9">
    <source>
        <dbReference type="ARBA" id="ARBA00022859"/>
    </source>
</evidence>
<dbReference type="InterPro" id="IPR000483">
    <property type="entry name" value="Cys-rich_flank_reg_C"/>
</dbReference>
<keyword evidence="13" id="KW-1015">Disulfide bond</keyword>
<evidence type="ECO:0000256" key="13">
    <source>
        <dbReference type="ARBA" id="ARBA00023157"/>
    </source>
</evidence>
<accession>A0AAV7DNA7</accession>
<dbReference type="Pfam" id="PF12799">
    <property type="entry name" value="LRR_4"/>
    <property type="match status" value="1"/>
</dbReference>
<evidence type="ECO:0000256" key="8">
    <source>
        <dbReference type="ARBA" id="ARBA00022737"/>
    </source>
</evidence>
<dbReference type="Gene3D" id="3.80.10.10">
    <property type="entry name" value="Ribonuclease Inhibitor"/>
    <property type="match status" value="1"/>
</dbReference>
<evidence type="ECO:0000256" key="11">
    <source>
        <dbReference type="ARBA" id="ARBA00023027"/>
    </source>
</evidence>
<keyword evidence="6 17" id="KW-0812">Transmembrane</keyword>
<evidence type="ECO:0000256" key="2">
    <source>
        <dbReference type="ARBA" id="ARBA00009634"/>
    </source>
</evidence>
<protein>
    <recommendedName>
        <fullName evidence="18">LRRCT domain-containing protein</fullName>
    </recommendedName>
</protein>
<dbReference type="GO" id="GO:0006954">
    <property type="term" value="P:inflammatory response"/>
    <property type="evidence" value="ECO:0007669"/>
    <property type="project" value="UniProtKB-KW"/>
</dbReference>
<dbReference type="InterPro" id="IPR001611">
    <property type="entry name" value="Leu-rich_rpt"/>
</dbReference>
<evidence type="ECO:0000256" key="10">
    <source>
        <dbReference type="ARBA" id="ARBA00022989"/>
    </source>
</evidence>
<evidence type="ECO:0000256" key="1">
    <source>
        <dbReference type="ARBA" id="ARBA00004251"/>
    </source>
</evidence>
<dbReference type="GO" id="GO:0001875">
    <property type="term" value="F:lipopolysaccharide immune receptor activity"/>
    <property type="evidence" value="ECO:0007669"/>
    <property type="project" value="TreeGrafter"/>
</dbReference>
<keyword evidence="14" id="KW-0675">Receptor</keyword>
<dbReference type="SMART" id="SM00369">
    <property type="entry name" value="LRR_TYP"/>
    <property type="match status" value="8"/>
</dbReference>
<dbReference type="InterPro" id="IPR003591">
    <property type="entry name" value="Leu-rich_rpt_typical-subtyp"/>
</dbReference>
<dbReference type="GO" id="GO:0005886">
    <property type="term" value="C:plasma membrane"/>
    <property type="evidence" value="ECO:0007669"/>
    <property type="project" value="UniProtKB-SubCell"/>
</dbReference>
<dbReference type="Proteomes" id="UP000824782">
    <property type="component" value="Unassembled WGS sequence"/>
</dbReference>
<dbReference type="GO" id="GO:0034142">
    <property type="term" value="P:toll-like receptor 4 signaling pathway"/>
    <property type="evidence" value="ECO:0007669"/>
    <property type="project" value="TreeGrafter"/>
</dbReference>
<evidence type="ECO:0000256" key="12">
    <source>
        <dbReference type="ARBA" id="ARBA00023136"/>
    </source>
</evidence>
<gene>
    <name evidence="19" type="ORF">GDO81_002716</name>
</gene>
<dbReference type="InterPro" id="IPR025875">
    <property type="entry name" value="Leu-rich_rpt_4"/>
</dbReference>
<keyword evidence="16" id="KW-0395">Inflammatory response</keyword>
<keyword evidence="11" id="KW-0520">NAD</keyword>
<keyword evidence="4" id="KW-0399">Innate immunity</keyword>
<keyword evidence="8" id="KW-0677">Repeat</keyword>
<keyword evidence="12 17" id="KW-0472">Membrane</keyword>
<evidence type="ECO:0000313" key="19">
    <source>
        <dbReference type="EMBL" id="KAG8598729.1"/>
    </source>
</evidence>